<dbReference type="EMBL" id="JAFITR010000072">
    <property type="protein sequence ID" value="MBN4067154.1"/>
    <property type="molecule type" value="Genomic_DNA"/>
</dbReference>
<gene>
    <name evidence="2" type="ORF">JYU14_03620</name>
</gene>
<sequence>GVEGYCTFSLIIANFAPIEYDAKDETLNKAFEQALDFVYAHLSRLYQRYRYQMRCRSLVEEAMAVGKDSLFFDHPVPWLENFFALGGEEHSALFLIMPAGEHWKLRGIPPSLKEKMKTRLPLPKEWAGLSDVALEEISGVKGAVFCHKGRFVSVWQTREAAEQALRKILGEPAEPEKP</sequence>
<accession>A0ABS3AUH6</accession>
<dbReference type="Proteomes" id="UP000722121">
    <property type="component" value="Unassembled WGS sequence"/>
</dbReference>
<dbReference type="PANTHER" id="PTHR11215:SF1">
    <property type="entry name" value="MYG1 EXONUCLEASE"/>
    <property type="match status" value="1"/>
</dbReference>
<name>A0ABS3AUH6_9BACT</name>
<feature type="non-terminal residue" evidence="2">
    <location>
        <position position="1"/>
    </location>
</feature>
<evidence type="ECO:0000313" key="2">
    <source>
        <dbReference type="EMBL" id="MBN4067154.1"/>
    </source>
</evidence>
<protein>
    <submittedName>
        <fullName evidence="2">MYG1 family protein</fullName>
    </submittedName>
</protein>
<dbReference type="PANTHER" id="PTHR11215">
    <property type="entry name" value="METAL DEPENDENT HYDROLASE - RELATED"/>
    <property type="match status" value="1"/>
</dbReference>
<reference evidence="2 3" key="1">
    <citation type="submission" date="2021-02" db="EMBL/GenBank/DDBJ databases">
        <title>Activity-based single-cell genomes from oceanic crustal fluid captures similar information to metagenomic and metatranscriptomic surveys with orders of magnitude less sampling.</title>
        <authorList>
            <person name="D'Angelo T.S."/>
            <person name="Orcutt B.N."/>
        </authorList>
    </citation>
    <scope>NUCLEOTIDE SEQUENCE [LARGE SCALE GENOMIC DNA]</scope>
    <source>
        <strain evidence="2">AH-315-G07</strain>
    </source>
</reference>
<comment type="similarity">
    <text evidence="1">Belongs to the MYG1 family.</text>
</comment>
<keyword evidence="3" id="KW-1185">Reference proteome</keyword>
<evidence type="ECO:0000256" key="1">
    <source>
        <dbReference type="ARBA" id="ARBA00010105"/>
    </source>
</evidence>
<organism evidence="2 3">
    <name type="scientific">Simkania negevensis</name>
    <dbReference type="NCBI Taxonomy" id="83561"/>
    <lineage>
        <taxon>Bacteria</taxon>
        <taxon>Pseudomonadati</taxon>
        <taxon>Chlamydiota</taxon>
        <taxon>Chlamydiia</taxon>
        <taxon>Parachlamydiales</taxon>
        <taxon>Simkaniaceae</taxon>
        <taxon>Simkania</taxon>
    </lineage>
</organism>
<comment type="caution">
    <text evidence="2">The sequence shown here is derived from an EMBL/GenBank/DDBJ whole genome shotgun (WGS) entry which is preliminary data.</text>
</comment>
<evidence type="ECO:0000313" key="3">
    <source>
        <dbReference type="Proteomes" id="UP000722121"/>
    </source>
</evidence>
<dbReference type="Pfam" id="PF03690">
    <property type="entry name" value="MYG1_exonuc"/>
    <property type="match status" value="1"/>
</dbReference>
<proteinExistence type="inferred from homology"/>
<dbReference type="InterPro" id="IPR003226">
    <property type="entry name" value="MYG1_exonuclease"/>
</dbReference>